<name>A0A919YCU4_9BACL</name>
<evidence type="ECO:0000256" key="1">
    <source>
        <dbReference type="SAM" id="Phobius"/>
    </source>
</evidence>
<evidence type="ECO:0000313" key="3">
    <source>
        <dbReference type="Proteomes" id="UP000682811"/>
    </source>
</evidence>
<comment type="caution">
    <text evidence="2">The sequence shown here is derived from an EMBL/GenBank/DDBJ whole genome shotgun (WGS) entry which is preliminary data.</text>
</comment>
<organism evidence="2 3">
    <name type="scientific">Paenibacillus azoreducens</name>
    <dbReference type="NCBI Taxonomy" id="116718"/>
    <lineage>
        <taxon>Bacteria</taxon>
        <taxon>Bacillati</taxon>
        <taxon>Bacillota</taxon>
        <taxon>Bacilli</taxon>
        <taxon>Bacillales</taxon>
        <taxon>Paenibacillaceae</taxon>
        <taxon>Paenibacillus</taxon>
    </lineage>
</organism>
<keyword evidence="1" id="KW-0812">Transmembrane</keyword>
<protein>
    <submittedName>
        <fullName evidence="2">Uncharacterized protein</fullName>
    </submittedName>
</protein>
<feature type="transmembrane region" description="Helical" evidence="1">
    <location>
        <begin position="12"/>
        <end position="45"/>
    </location>
</feature>
<sequence length="51" mass="5419">MQWIKRNISDMMLAAGVVSISIGMFIWSVPIGFVVTGAMLAGLAYLTEGGD</sequence>
<keyword evidence="1" id="KW-0472">Membrane</keyword>
<dbReference type="AlphaFoldDB" id="A0A919YCU4"/>
<keyword evidence="1" id="KW-1133">Transmembrane helix</keyword>
<reference evidence="2 3" key="1">
    <citation type="submission" date="2021-03" db="EMBL/GenBank/DDBJ databases">
        <title>Antimicrobial resistance genes in bacteria isolated from Japanese honey, and their potential for conferring macrolide and lincosamide resistance in the American foulbrood pathogen Paenibacillus larvae.</title>
        <authorList>
            <person name="Okamoto M."/>
            <person name="Kumagai M."/>
            <person name="Kanamori H."/>
            <person name="Takamatsu D."/>
        </authorList>
    </citation>
    <scope>NUCLEOTIDE SEQUENCE [LARGE SCALE GENOMIC DNA]</scope>
    <source>
        <strain evidence="2 3">J34TS1</strain>
    </source>
</reference>
<gene>
    <name evidence="2" type="ORF">J34TS1_36220</name>
</gene>
<accession>A0A919YCU4</accession>
<dbReference type="EMBL" id="BORT01000016">
    <property type="protein sequence ID" value="GIO48857.1"/>
    <property type="molecule type" value="Genomic_DNA"/>
</dbReference>
<dbReference type="Proteomes" id="UP000682811">
    <property type="component" value="Unassembled WGS sequence"/>
</dbReference>
<evidence type="ECO:0000313" key="2">
    <source>
        <dbReference type="EMBL" id="GIO48857.1"/>
    </source>
</evidence>
<proteinExistence type="predicted"/>
<keyword evidence="3" id="KW-1185">Reference proteome</keyword>